<gene>
    <name evidence="1" type="ORF">EUAN_01620</name>
</gene>
<evidence type="ECO:0000313" key="2">
    <source>
        <dbReference type="Proteomes" id="UP000180254"/>
    </source>
</evidence>
<dbReference type="OrthoDB" id="9835439at2"/>
<dbReference type="EMBL" id="MKIE01000001">
    <property type="protein sequence ID" value="OHW63298.1"/>
    <property type="molecule type" value="Genomic_DNA"/>
</dbReference>
<dbReference type="AlphaFoldDB" id="A0A1S1V9N4"/>
<comment type="caution">
    <text evidence="1">The sequence shown here is derived from an EMBL/GenBank/DDBJ whole genome shotgun (WGS) entry which is preliminary data.</text>
</comment>
<organism evidence="1 2">
    <name type="scientific">Andreesenia angusta</name>
    <dbReference type="NCBI Taxonomy" id="39480"/>
    <lineage>
        <taxon>Bacteria</taxon>
        <taxon>Bacillati</taxon>
        <taxon>Bacillota</taxon>
        <taxon>Tissierellia</taxon>
        <taxon>Tissierellales</taxon>
        <taxon>Gottschalkiaceae</taxon>
        <taxon>Andreesenia</taxon>
    </lineage>
</organism>
<accession>A0A1S1V9N4</accession>
<dbReference type="RefSeq" id="WP_071060676.1">
    <property type="nucleotide sequence ID" value="NZ_MKIE01000001.1"/>
</dbReference>
<reference evidence="1 2" key="1">
    <citation type="submission" date="2016-09" db="EMBL/GenBank/DDBJ databases">
        <title>Genome sequence of Eubacterium angustum.</title>
        <authorList>
            <person name="Poehlein A."/>
            <person name="Daniel R."/>
        </authorList>
    </citation>
    <scope>NUCLEOTIDE SEQUENCE [LARGE SCALE GENOMIC DNA]</scope>
    <source>
        <strain evidence="1 2">DSM 1989</strain>
    </source>
</reference>
<name>A0A1S1V9N4_9FIRM</name>
<proteinExistence type="predicted"/>
<evidence type="ECO:0000313" key="1">
    <source>
        <dbReference type="EMBL" id="OHW63298.1"/>
    </source>
</evidence>
<protein>
    <submittedName>
        <fullName evidence="1">Uncharacterized protein</fullName>
    </submittedName>
</protein>
<dbReference type="Proteomes" id="UP000180254">
    <property type="component" value="Unassembled WGS sequence"/>
</dbReference>
<keyword evidence="2" id="KW-1185">Reference proteome</keyword>
<sequence>MQSNIEKIVEAVTYIENEGLKLRDEAKAARKTPELYRELSEKKQEIYSLKESFLEVASKQKLLVTTGYMAQKVGKFKAKLYQNKVIGDSSETLITSFKPCKASKDCRNNKLGDIGLMSYRELETDLDFETAMEIVRGYVEENKSLISKAKTAKSALKTEKKKYDIKETKSVSLEKLRVVKDIHVESSLNREKYAEKKSELERLISENKGKYPKSEAIVVKKTKDPEDRRRVVYEIEDGFRRFVISKELGLAEVQVGIIEE</sequence>